<keyword evidence="2" id="KW-0479">Metal-binding</keyword>
<evidence type="ECO:0000313" key="8">
    <source>
        <dbReference type="Proteomes" id="UP001500063"/>
    </source>
</evidence>
<dbReference type="InterPro" id="IPR041354">
    <property type="entry name" value="4PPT_N"/>
</dbReference>
<dbReference type="GO" id="GO:0005886">
    <property type="term" value="C:plasma membrane"/>
    <property type="evidence" value="ECO:0007669"/>
    <property type="project" value="TreeGrafter"/>
</dbReference>
<accession>I4DT10</accession>
<dbReference type="EMBL" id="JX137118">
    <property type="protein sequence ID" value="AGG37767.1"/>
    <property type="molecule type" value="Genomic_DNA"/>
</dbReference>
<feature type="binding site" evidence="1">
    <location>
        <position position="118"/>
    </location>
    <ligand>
        <name>CoA</name>
        <dbReference type="ChEBI" id="CHEBI:57287"/>
    </ligand>
</feature>
<reference evidence="5" key="1">
    <citation type="journal article" date="2012" name="Org. Lett.">
        <title>Biosynthetic pathway for high structural diversity of a common dilactone core in antimycin production.</title>
        <authorList>
            <person name="Yan Y."/>
            <person name="Zhang L."/>
            <person name="Ito T."/>
            <person name="Qu X."/>
            <person name="Asakawa Y."/>
            <person name="Awakawa T."/>
            <person name="Abe I."/>
            <person name="Liu W."/>
        </authorList>
    </citation>
    <scope>NUCLEOTIDE SEQUENCE</scope>
    <source>
        <strain evidence="5">NBRC 12747</strain>
    </source>
</reference>
<reference evidence="6" key="2">
    <citation type="submission" date="2012-06" db="EMBL/GenBank/DDBJ databases">
        <title>Biosynthetic Pathway for Highly Structural Diversity of a Common Dilactone Core in Antimycin Production.</title>
        <authorList>
            <person name="Yan Y."/>
            <person name="Zhang L."/>
            <person name="Ito T."/>
            <person name="Qu X."/>
            <person name="Asakawa Y."/>
            <person name="Awakawa T."/>
            <person name="Abe I."/>
            <person name="Liu W."/>
        </authorList>
    </citation>
    <scope>NUCLEOTIDE SEQUENCE</scope>
    <source>
        <strain evidence="6">NBRC 12747</strain>
    </source>
</reference>
<feature type="binding site" evidence="1">
    <location>
        <position position="61"/>
    </location>
    <ligand>
        <name>CoA</name>
        <dbReference type="ChEBI" id="CHEBI:57287"/>
    </ligand>
</feature>
<name>I4DT10_9ACTN</name>
<protein>
    <submittedName>
        <fullName evidence="5">AntQ</fullName>
    </submittedName>
    <submittedName>
        <fullName evidence="6">Phosphopantetheinyl transferase</fullName>
    </submittedName>
</protein>
<evidence type="ECO:0000256" key="1">
    <source>
        <dbReference type="PIRSR" id="PIRSR603542-1"/>
    </source>
</evidence>
<dbReference type="PRINTS" id="PR01399">
    <property type="entry name" value="ENTSNTHTASED"/>
</dbReference>
<evidence type="ECO:0000256" key="2">
    <source>
        <dbReference type="PIRSR" id="PIRSR603542-2"/>
    </source>
</evidence>
<dbReference type="EMBL" id="BAAABW010000010">
    <property type="protein sequence ID" value="GAA0342787.1"/>
    <property type="molecule type" value="Genomic_DNA"/>
</dbReference>
<dbReference type="GO" id="GO:0008897">
    <property type="term" value="F:holo-[acyl-carrier-protein] synthase activity"/>
    <property type="evidence" value="ECO:0007669"/>
    <property type="project" value="TreeGrafter"/>
</dbReference>
<dbReference type="EMBL" id="AB727666">
    <property type="protein sequence ID" value="BAM21050.1"/>
    <property type="molecule type" value="Genomic_DNA"/>
</dbReference>
<keyword evidence="8" id="KW-1185">Reference proteome</keyword>
<feature type="binding site" evidence="1">
    <location>
        <position position="53"/>
    </location>
    <ligand>
        <name>CoA</name>
        <dbReference type="ChEBI" id="CHEBI:57287"/>
    </ligand>
</feature>
<keyword evidence="6" id="KW-0808">Transferase</keyword>
<dbReference type="AlphaFoldDB" id="I4DT10"/>
<feature type="binding site" evidence="2">
    <location>
        <position position="120"/>
    </location>
    <ligand>
        <name>Mg(2+)</name>
        <dbReference type="ChEBI" id="CHEBI:18420"/>
    </ligand>
</feature>
<organism evidence="6">
    <name type="scientific">Streptomyces blastmyceticus</name>
    <dbReference type="NCBI Taxonomy" id="68180"/>
    <lineage>
        <taxon>Bacteria</taxon>
        <taxon>Bacillati</taxon>
        <taxon>Actinomycetota</taxon>
        <taxon>Actinomycetes</taxon>
        <taxon>Kitasatosporales</taxon>
        <taxon>Streptomycetaceae</taxon>
        <taxon>Streptomyces</taxon>
    </lineage>
</organism>
<comment type="cofactor">
    <cofactor evidence="2">
        <name>Mg(2+)</name>
        <dbReference type="ChEBI" id="CHEBI:18420"/>
    </cofactor>
</comment>
<dbReference type="GO" id="GO:0009366">
    <property type="term" value="C:enterobactin synthetase complex"/>
    <property type="evidence" value="ECO:0007669"/>
    <property type="project" value="InterPro"/>
</dbReference>
<reference evidence="7" key="4">
    <citation type="submission" date="2023-12" db="EMBL/GenBank/DDBJ databases">
        <authorList>
            <person name="Sun Q."/>
            <person name="Inoue M."/>
        </authorList>
    </citation>
    <scope>NUCLEOTIDE SEQUENCE</scope>
    <source>
        <strain evidence="7">JCM 4565</strain>
    </source>
</reference>
<dbReference type="PANTHER" id="PTHR38096">
    <property type="entry name" value="ENTEROBACTIN SYNTHASE COMPONENT D"/>
    <property type="match status" value="1"/>
</dbReference>
<feature type="binding site" evidence="2">
    <location>
        <position position="118"/>
    </location>
    <ligand>
        <name>Mg(2+)</name>
        <dbReference type="ChEBI" id="CHEBI:18420"/>
    </ligand>
</feature>
<evidence type="ECO:0000256" key="3">
    <source>
        <dbReference type="SAM" id="MobiDB-lite"/>
    </source>
</evidence>
<sequence>MPTHTDRAEVERALLSLCPVLAASGIALGLADGPGPPLGPGERELVSAMPAPRRRDFLAGRLAARRALRAAGLPAGEILADGRRPVFPEGSVGSISHSGCLAVALAAPAARFRALGCDLELRGLPVEAARLVLSEDERVWMAGSVRRLLFAFSAKETAFKALGDDAPSLLPGIGLRPRRGGFCAWPRDVPGRVLDVRAHDAAGSAFTWTFSPTPPLPETGGKPPDPRGAQFSPWGHLPAVAGGV</sequence>
<dbReference type="GO" id="GO:0046872">
    <property type="term" value="F:metal ion binding"/>
    <property type="evidence" value="ECO:0007669"/>
    <property type="project" value="UniProtKB-KW"/>
</dbReference>
<evidence type="ECO:0000313" key="6">
    <source>
        <dbReference type="EMBL" id="BAM21050.1"/>
    </source>
</evidence>
<gene>
    <name evidence="6" type="primary">Ant2P</name>
    <name evidence="5" type="synonym">antQ</name>
    <name evidence="7" type="ORF">GCM10010319_18630</name>
</gene>
<dbReference type="RefSeq" id="WP_344117293.1">
    <property type="nucleotide sequence ID" value="NZ_BAAABW010000010.1"/>
</dbReference>
<evidence type="ECO:0000259" key="4">
    <source>
        <dbReference type="Pfam" id="PF17837"/>
    </source>
</evidence>
<dbReference type="Proteomes" id="UP001500063">
    <property type="component" value="Unassembled WGS sequence"/>
</dbReference>
<evidence type="ECO:0000313" key="7">
    <source>
        <dbReference type="EMBL" id="GAA0342787.1"/>
    </source>
</evidence>
<dbReference type="GO" id="GO:0009239">
    <property type="term" value="P:enterobactin biosynthetic process"/>
    <property type="evidence" value="ECO:0007669"/>
    <property type="project" value="InterPro"/>
</dbReference>
<dbReference type="PANTHER" id="PTHR38096:SF1">
    <property type="entry name" value="ENTEROBACTIN SYNTHASE COMPONENT D"/>
    <property type="match status" value="1"/>
</dbReference>
<feature type="region of interest" description="Disordered" evidence="3">
    <location>
        <begin position="209"/>
        <end position="234"/>
    </location>
</feature>
<feature type="binding site" evidence="1">
    <location>
        <position position="156"/>
    </location>
    <ligand>
        <name>CoA</name>
        <dbReference type="ChEBI" id="CHEBI:57287"/>
    </ligand>
</feature>
<proteinExistence type="predicted"/>
<evidence type="ECO:0000313" key="5">
    <source>
        <dbReference type="EMBL" id="AGG37767.1"/>
    </source>
</evidence>
<feature type="binding site" evidence="1">
    <location>
        <position position="160"/>
    </location>
    <ligand>
        <name>CoA</name>
        <dbReference type="ChEBI" id="CHEBI:57287"/>
    </ligand>
</feature>
<dbReference type="InterPro" id="IPR003542">
    <property type="entry name" value="Enbac_synth_compD-like"/>
</dbReference>
<reference evidence="7 8" key="3">
    <citation type="journal article" date="2019" name="Int. J. Syst. Evol. Microbiol.">
        <title>The Global Catalogue of Microorganisms (GCM) 10K type strain sequencing project: providing services to taxonomists for standard genome sequencing and annotation.</title>
        <authorList>
            <consortium name="The Broad Institute Genomics Platform"/>
            <consortium name="The Broad Institute Genome Sequencing Center for Infectious Disease"/>
            <person name="Wu L."/>
            <person name="Ma J."/>
        </authorList>
    </citation>
    <scope>NUCLEOTIDE SEQUENCE [LARGE SCALE GENOMIC DNA]</scope>
    <source>
        <strain evidence="7 8">JCM 4565</strain>
    </source>
</reference>
<feature type="binding site" evidence="1">
    <location>
        <begin position="96"/>
        <end position="97"/>
    </location>
    <ligand>
        <name>CoA</name>
        <dbReference type="ChEBI" id="CHEBI:57287"/>
    </ligand>
</feature>
<feature type="domain" description="4'-phosphopantetheinyl transferase N-terminal" evidence="4">
    <location>
        <begin position="42"/>
        <end position="107"/>
    </location>
</feature>
<dbReference type="Pfam" id="PF17837">
    <property type="entry name" value="4PPT_N"/>
    <property type="match status" value="1"/>
</dbReference>
<keyword evidence="2" id="KW-0460">Magnesium</keyword>